<feature type="domain" description="PAZ" evidence="3">
    <location>
        <begin position="284"/>
        <end position="380"/>
    </location>
</feature>
<protein>
    <recommendedName>
        <fullName evidence="7">Piwi domain-containing protein</fullName>
    </recommendedName>
</protein>
<evidence type="ECO:0008006" key="7">
    <source>
        <dbReference type="Google" id="ProtNLM"/>
    </source>
</evidence>
<evidence type="ECO:0000259" key="3">
    <source>
        <dbReference type="PROSITE" id="PS50821"/>
    </source>
</evidence>
<dbReference type="Gene3D" id="3.30.420.10">
    <property type="entry name" value="Ribonuclease H-like superfamily/Ribonuclease H"/>
    <property type="match status" value="1"/>
</dbReference>
<dbReference type="EMBL" id="SGPK01000055">
    <property type="protein sequence ID" value="THH09696.1"/>
    <property type="molecule type" value="Genomic_DNA"/>
</dbReference>
<dbReference type="Proteomes" id="UP000308199">
    <property type="component" value="Unassembled WGS sequence"/>
</dbReference>
<dbReference type="PROSITE" id="PS50822">
    <property type="entry name" value="PIWI"/>
    <property type="match status" value="1"/>
</dbReference>
<evidence type="ECO:0000313" key="6">
    <source>
        <dbReference type="Proteomes" id="UP000308199"/>
    </source>
</evidence>
<dbReference type="SUPFAM" id="SSF101690">
    <property type="entry name" value="PAZ domain"/>
    <property type="match status" value="1"/>
</dbReference>
<dbReference type="InterPro" id="IPR036085">
    <property type="entry name" value="PAZ_dom_sf"/>
</dbReference>
<dbReference type="CDD" id="cd02846">
    <property type="entry name" value="PAZ_argonaute_like"/>
    <property type="match status" value="1"/>
</dbReference>
<dbReference type="SMART" id="SM00949">
    <property type="entry name" value="PAZ"/>
    <property type="match status" value="1"/>
</dbReference>
<dbReference type="InterPro" id="IPR012337">
    <property type="entry name" value="RNaseH-like_sf"/>
</dbReference>
<evidence type="ECO:0000256" key="2">
    <source>
        <dbReference type="SAM" id="MobiDB-lite"/>
    </source>
</evidence>
<dbReference type="Pfam" id="PF02170">
    <property type="entry name" value="PAZ"/>
    <property type="match status" value="1"/>
</dbReference>
<dbReference type="OrthoDB" id="10252740at2759"/>
<proteinExistence type="inferred from homology"/>
<dbReference type="SUPFAM" id="SSF53098">
    <property type="entry name" value="Ribonuclease H-like"/>
    <property type="match status" value="1"/>
</dbReference>
<feature type="region of interest" description="Disordered" evidence="2">
    <location>
        <begin position="1"/>
        <end position="80"/>
    </location>
</feature>
<evidence type="ECO:0000313" key="5">
    <source>
        <dbReference type="EMBL" id="THH09696.1"/>
    </source>
</evidence>
<dbReference type="InterPro" id="IPR032474">
    <property type="entry name" value="Argonaute_N"/>
</dbReference>
<dbReference type="Gene3D" id="2.170.260.10">
    <property type="entry name" value="paz domain"/>
    <property type="match status" value="1"/>
</dbReference>
<gene>
    <name evidence="5" type="ORF">EW145_g1836</name>
</gene>
<dbReference type="InterPro" id="IPR045246">
    <property type="entry name" value="Piwi_ago-like"/>
</dbReference>
<feature type="compositionally biased region" description="Gly residues" evidence="2">
    <location>
        <begin position="54"/>
        <end position="68"/>
    </location>
</feature>
<dbReference type="Pfam" id="PF02171">
    <property type="entry name" value="Piwi"/>
    <property type="match status" value="1"/>
</dbReference>
<sequence>MSYRGDRGGGGRGGRGGFDRGRGGGGGGDRGGYRGRGGPGGDRGGFRGGDRGRGGPPFRGGAPGGREPGGVFSAPDQASDFDARLGGTDQDNLVNAFRSISLKHDDLPLRPGWGKSGTAIKLRSNFFAVKMPKGPLCEYDVKITPAVTVRRVKRRIFELLEQATEYARFRTGVAHDFGAKLVAARRLPQPLTFDIAYFDEGEKGPKENGKTYAVEITFIQDIDLSMLTSYLSGNSEYRDLDVAPVLAALNIVLAQHPTRSGVMLMVNVNVATTAFYSEGNLANAMMEFRNASFGARIDQFIRGVRISTTHLGHRKTVKKAAQLTARSHRFMWDEVNRQVSVEEYFQIKYKLRLQHPDMPLIDVGGQKSNLLPAEVCQILPGQPFRGKLTDEHTAQMILHACKPPNVNARSIVGPGLQSLVRWPSSPGRILSSPRVMYNQKSQEVDQRASWNLRNVRFSRGAVLEKWAVLLIRDGNARAEFQSTDDPELQKTIAGFSKMCVTSGMTVRGQPRYIQAQLPPKNRDDPTRKAAIATIRTSITSLKPKVDLLMVILSNGDKHIYSGIKHLCDVYLDVHTVCVHSEKIRKDKGQLQYFANVALKFNMKLGGVNHSLDPESMQWLKQAPTMLVGMDVTHPGPGSLKGTPSIAAVVASVDEHYAQFPASLRIQETRKEMITSLKEMMIERLDTFRERSKNALPQRVLVYRDGVSEGQYTTVVKEEMPAIIEAFRKYDQPGRPYRPKLSIVVCGKRHHTRFYPTDAGNADQLGNPRPGTVVDQGVTGVFAFDFFLQAHGGLQGTTRPTHYYVVHDEIVFGADQLQKLTNDVSYLFARATKAVSLVSPAYYADLACERGRCYIHELLQAVETTTASSTAEDQVMRSAESLWRNGVQGPMLRGTMFYL</sequence>
<organism evidence="5 6">
    <name type="scientific">Phellinidium pouzarii</name>
    <dbReference type="NCBI Taxonomy" id="167371"/>
    <lineage>
        <taxon>Eukaryota</taxon>
        <taxon>Fungi</taxon>
        <taxon>Dikarya</taxon>
        <taxon>Basidiomycota</taxon>
        <taxon>Agaricomycotina</taxon>
        <taxon>Agaricomycetes</taxon>
        <taxon>Hymenochaetales</taxon>
        <taxon>Hymenochaetaceae</taxon>
        <taxon>Phellinidium</taxon>
    </lineage>
</organism>
<comment type="caution">
    <text evidence="5">The sequence shown here is derived from an EMBL/GenBank/DDBJ whole genome shotgun (WGS) entry which is preliminary data.</text>
</comment>
<dbReference type="AlphaFoldDB" id="A0A4S4LD08"/>
<dbReference type="InterPro" id="IPR036397">
    <property type="entry name" value="RNaseH_sf"/>
</dbReference>
<reference evidence="5 6" key="1">
    <citation type="submission" date="2019-02" db="EMBL/GenBank/DDBJ databases">
        <title>Genome sequencing of the rare red list fungi Phellinidium pouzarii.</title>
        <authorList>
            <person name="Buettner E."/>
            <person name="Kellner H."/>
        </authorList>
    </citation>
    <scope>NUCLEOTIDE SEQUENCE [LARGE SCALE GENOMIC DNA]</scope>
    <source>
        <strain evidence="5 6">DSM 108285</strain>
    </source>
</reference>
<evidence type="ECO:0000259" key="4">
    <source>
        <dbReference type="PROSITE" id="PS50822"/>
    </source>
</evidence>
<dbReference type="InterPro" id="IPR003165">
    <property type="entry name" value="Piwi"/>
</dbReference>
<feature type="compositionally biased region" description="Gly residues" evidence="2">
    <location>
        <begin position="23"/>
        <end position="43"/>
    </location>
</feature>
<feature type="compositionally biased region" description="Basic and acidic residues" evidence="2">
    <location>
        <begin position="44"/>
        <end position="53"/>
    </location>
</feature>
<name>A0A4S4LD08_9AGAM</name>
<keyword evidence="6" id="KW-1185">Reference proteome</keyword>
<dbReference type="PROSITE" id="PS50821">
    <property type="entry name" value="PAZ"/>
    <property type="match status" value="1"/>
</dbReference>
<comment type="similarity">
    <text evidence="1">Belongs to the argonaute family.</text>
</comment>
<dbReference type="Gene3D" id="3.40.50.2300">
    <property type="match status" value="1"/>
</dbReference>
<dbReference type="InterPro" id="IPR003100">
    <property type="entry name" value="PAZ_dom"/>
</dbReference>
<evidence type="ECO:0000256" key="1">
    <source>
        <dbReference type="RuleBase" id="RU361178"/>
    </source>
</evidence>
<dbReference type="CDD" id="cd04657">
    <property type="entry name" value="Piwi_ago-like"/>
    <property type="match status" value="1"/>
</dbReference>
<dbReference type="Pfam" id="PF16486">
    <property type="entry name" value="ArgoN"/>
    <property type="match status" value="1"/>
</dbReference>
<dbReference type="SMART" id="SM00950">
    <property type="entry name" value="Piwi"/>
    <property type="match status" value="1"/>
</dbReference>
<dbReference type="GO" id="GO:0003723">
    <property type="term" value="F:RNA binding"/>
    <property type="evidence" value="ECO:0007669"/>
    <property type="project" value="InterPro"/>
</dbReference>
<dbReference type="PANTHER" id="PTHR22891">
    <property type="entry name" value="EUKARYOTIC TRANSLATION INITIATION FACTOR 2C"/>
    <property type="match status" value="1"/>
</dbReference>
<feature type="domain" description="Piwi" evidence="4">
    <location>
        <begin position="547"/>
        <end position="855"/>
    </location>
</feature>
<accession>A0A4S4LD08</accession>